<dbReference type="InterPro" id="IPR001849">
    <property type="entry name" value="PH_domain"/>
</dbReference>
<feature type="region of interest" description="Disordered" evidence="1">
    <location>
        <begin position="30"/>
        <end position="51"/>
    </location>
</feature>
<dbReference type="InterPro" id="IPR029071">
    <property type="entry name" value="Ubiquitin-like_domsf"/>
</dbReference>
<dbReference type="SMART" id="SM00233">
    <property type="entry name" value="PH"/>
    <property type="match status" value="1"/>
</dbReference>
<dbReference type="InterPro" id="IPR000159">
    <property type="entry name" value="RA_dom"/>
</dbReference>
<dbReference type="PANTHER" id="PTHR11243">
    <property type="entry name" value="GROWTH FACTOR RECEPTOR-BOUND PROTEIN"/>
    <property type="match status" value="1"/>
</dbReference>
<dbReference type="GO" id="GO:0071944">
    <property type="term" value="C:cell periphery"/>
    <property type="evidence" value="ECO:0007669"/>
    <property type="project" value="UniProtKB-ARBA"/>
</dbReference>
<evidence type="ECO:0000313" key="4">
    <source>
        <dbReference type="EMBL" id="JAQ05205.1"/>
    </source>
</evidence>
<dbReference type="Pfam" id="PF21989">
    <property type="entry name" value="RA_2"/>
    <property type="match status" value="1"/>
</dbReference>
<feature type="region of interest" description="Disordered" evidence="1">
    <location>
        <begin position="654"/>
        <end position="689"/>
    </location>
</feature>
<dbReference type="InterPro" id="IPR039664">
    <property type="entry name" value="GRB/APBB1IP"/>
</dbReference>
<evidence type="ECO:0000256" key="1">
    <source>
        <dbReference type="SAM" id="MobiDB-lite"/>
    </source>
</evidence>
<reference evidence="4" key="1">
    <citation type="journal article" date="2016" name="Gigascience">
        <title>De novo construction of an expanded transcriptome assembly for the western tarnished plant bug, Lygus hesperus.</title>
        <authorList>
            <person name="Tassone E.E."/>
            <person name="Geib S.M."/>
            <person name="Hall B."/>
            <person name="Fabrick J.A."/>
            <person name="Brent C.S."/>
            <person name="Hull J.J."/>
        </authorList>
    </citation>
    <scope>NUCLEOTIDE SEQUENCE</scope>
</reference>
<dbReference type="InterPro" id="IPR011993">
    <property type="entry name" value="PH-like_dom_sf"/>
</dbReference>
<proteinExistence type="predicted"/>
<dbReference type="SUPFAM" id="SSF50729">
    <property type="entry name" value="PH domain-like"/>
    <property type="match status" value="1"/>
</dbReference>
<feature type="compositionally biased region" description="Polar residues" evidence="1">
    <location>
        <begin position="41"/>
        <end position="51"/>
    </location>
</feature>
<dbReference type="InterPro" id="IPR039665">
    <property type="entry name" value="PH_APBB1IP"/>
</dbReference>
<dbReference type="Gene3D" id="3.10.20.90">
    <property type="entry name" value="Phosphatidylinositol 3-kinase Catalytic Subunit, Chain A, domain 1"/>
    <property type="match status" value="1"/>
</dbReference>
<dbReference type="AlphaFoldDB" id="A0A146LCD8"/>
<dbReference type="GO" id="GO:0007165">
    <property type="term" value="P:signal transduction"/>
    <property type="evidence" value="ECO:0007669"/>
    <property type="project" value="InterPro"/>
</dbReference>
<feature type="region of interest" description="Disordered" evidence="1">
    <location>
        <begin position="117"/>
        <end position="190"/>
    </location>
</feature>
<sequence>MDVTTAGVVEDPEALLNTWLGELDNLTLGLERPASGGDPANSPSSTLDLKRPLSSTEFPKIDSLRFSMANMEDTQDVDLDAILGELCALESEYEEAIRTTNPTQKSVSFALDMNGRERHTLPSTNHHLASSRLSQASSTSGTTSSGGARTHSPDNDSAFSDSVSLLSSESSASGGHHVTFADTPPQSITNGATSKAEKIRLAMQKIKEASVKKIFIKVFNDDGSVKSLLVDETMTCGYITRVLAEKNHRPYDPRCALVEHLTDLNMERVYEENEILVTELMRWTYSSKNRLHFSWDRVEKTLLVDAPWLFTGSGNNHETVSLPPHHHSMSPKNIAALEEFFAGSGVPSVEGPLYIKSDSSRKGWKKYHCILRGSGLYYWPKEKAKCSSKDLMCLATFDGNTVYYGLGWKKRFKAPTDFCFALKPPAVQEASGKSAKYIKCLCATDLTSLHTWVTAIRTAKYGKQLLIDYKTSLEFCNPEDLSSGLPSHHHLPPPSSASSSSSSSSGCDVGFEADYLPCGTIKRKPAKIPLTTTTRQLKSAAIGEEEVSSGGQMMNDEDLPPPPPELMVDDDDVDGDSEIGNGMSCGSSLAPSRMSLFLGTSRDPEFLRDLHRVVEKKWQVAEKCRLDTGTSPHQVLGFRHYDRSLSVSKWLEEHYGSPHCPSDRSSVGSGPRRAPPPPPRAPTTVLTRR</sequence>
<dbReference type="SUPFAM" id="SSF54236">
    <property type="entry name" value="Ubiquitin-like"/>
    <property type="match status" value="1"/>
</dbReference>
<dbReference type="EMBL" id="GDHC01013424">
    <property type="protein sequence ID" value="JAQ05205.1"/>
    <property type="molecule type" value="Transcribed_RNA"/>
</dbReference>
<dbReference type="GO" id="GO:0048699">
    <property type="term" value="P:generation of neurons"/>
    <property type="evidence" value="ECO:0007669"/>
    <property type="project" value="UniProtKB-ARBA"/>
</dbReference>
<name>A0A146LCD8_LYGHE</name>
<dbReference type="Pfam" id="PF00169">
    <property type="entry name" value="PH"/>
    <property type="match status" value="1"/>
</dbReference>
<evidence type="ECO:0000259" key="3">
    <source>
        <dbReference type="PROSITE" id="PS50200"/>
    </source>
</evidence>
<feature type="compositionally biased region" description="Low complexity" evidence="1">
    <location>
        <begin position="156"/>
        <end position="178"/>
    </location>
</feature>
<evidence type="ECO:0000259" key="2">
    <source>
        <dbReference type="PROSITE" id="PS50003"/>
    </source>
</evidence>
<organism evidence="4">
    <name type="scientific">Lygus hesperus</name>
    <name type="common">Western plant bug</name>
    <dbReference type="NCBI Taxonomy" id="30085"/>
    <lineage>
        <taxon>Eukaryota</taxon>
        <taxon>Metazoa</taxon>
        <taxon>Ecdysozoa</taxon>
        <taxon>Arthropoda</taxon>
        <taxon>Hexapoda</taxon>
        <taxon>Insecta</taxon>
        <taxon>Pterygota</taxon>
        <taxon>Neoptera</taxon>
        <taxon>Paraneoptera</taxon>
        <taxon>Hemiptera</taxon>
        <taxon>Heteroptera</taxon>
        <taxon>Panheteroptera</taxon>
        <taxon>Cimicomorpha</taxon>
        <taxon>Miridae</taxon>
        <taxon>Mirini</taxon>
        <taxon>Lygus</taxon>
    </lineage>
</organism>
<accession>A0A146LCD8</accession>
<protein>
    <submittedName>
        <fullName evidence="4">Ras-associated and pleckstrin y domains-containing protein 1</fullName>
    </submittedName>
</protein>
<feature type="domain" description="PH" evidence="2">
    <location>
        <begin position="346"/>
        <end position="461"/>
    </location>
</feature>
<dbReference type="Gene3D" id="2.30.29.30">
    <property type="entry name" value="Pleckstrin-homology domain (PH domain)/Phosphotyrosine-binding domain (PTB)"/>
    <property type="match status" value="1"/>
</dbReference>
<dbReference type="PANTHER" id="PTHR11243:SF23">
    <property type="entry name" value="LD06925P"/>
    <property type="match status" value="1"/>
</dbReference>
<dbReference type="PROSITE" id="PS50003">
    <property type="entry name" value="PH_DOMAIN"/>
    <property type="match status" value="1"/>
</dbReference>
<feature type="domain" description="Ras-associating" evidence="3">
    <location>
        <begin position="212"/>
        <end position="298"/>
    </location>
</feature>
<gene>
    <name evidence="4" type="primary">RAPH1</name>
    <name evidence="4" type="ORF">g.82742</name>
</gene>
<feature type="region of interest" description="Disordered" evidence="1">
    <location>
        <begin position="484"/>
        <end position="503"/>
    </location>
</feature>
<dbReference type="CDD" id="cd01259">
    <property type="entry name" value="PH_APBB1IP"/>
    <property type="match status" value="1"/>
</dbReference>
<dbReference type="PROSITE" id="PS50200">
    <property type="entry name" value="RA"/>
    <property type="match status" value="1"/>
</dbReference>
<feature type="compositionally biased region" description="Low complexity" evidence="1">
    <location>
        <begin position="128"/>
        <end position="147"/>
    </location>
</feature>